<keyword evidence="2 4" id="KW-0560">Oxidoreductase</keyword>
<dbReference type="Proteomes" id="UP001453229">
    <property type="component" value="Chromosome"/>
</dbReference>
<keyword evidence="3" id="KW-0520">NAD</keyword>
<organism evidence="4 5">
    <name type="scientific">Salinicola lusitanus</name>
    <dbReference type="NCBI Taxonomy" id="1949085"/>
    <lineage>
        <taxon>Bacteria</taxon>
        <taxon>Pseudomonadati</taxon>
        <taxon>Pseudomonadota</taxon>
        <taxon>Gammaproteobacteria</taxon>
        <taxon>Oceanospirillales</taxon>
        <taxon>Halomonadaceae</taxon>
        <taxon>Salinicola</taxon>
    </lineage>
</organism>
<proteinExistence type="predicted"/>
<dbReference type="Pfam" id="PF04166">
    <property type="entry name" value="PdxA"/>
    <property type="match status" value="1"/>
</dbReference>
<evidence type="ECO:0000313" key="4">
    <source>
        <dbReference type="EMBL" id="XAD52760.1"/>
    </source>
</evidence>
<keyword evidence="5" id="KW-1185">Reference proteome</keyword>
<keyword evidence="1" id="KW-0479">Metal-binding</keyword>
<dbReference type="RefSeq" id="WP_342594045.1">
    <property type="nucleotide sequence ID" value="NZ_CP151919.1"/>
</dbReference>
<sequence>MTPSSSRKAAPELPIIALAMGDPAGISPELTARLAADETVKRAARLVIIGDRRIFDEGARTAGLSPTLDAIDEQSPLADLASTPAFLDLANLAPEDVDPGEATPAGGEFASANFRHALALAHDGRVDAVCFTPFNKKAMRYANPGYDDEIRFVADAIGFDGKAREFNILESVWNARVTSHIPLKDVAAALSPESIIDELTLTHRCLQQAGHDRPRIAVAGLNPHAGDGGSFGMEEIDIIEPAIRRAREQGLEVEGPFPADTVFLRAVKEGFHAVLTMYHDQGQIAMKMMGFDSGVTMLGGLPFPVCTPAHGTAYDIAGRGIADLGASRQALLLAARMADQARKAGV</sequence>
<dbReference type="EC" id="1.1.1.262" evidence="4"/>
<reference evidence="4 5" key="1">
    <citation type="submission" date="2024-04" db="EMBL/GenBank/DDBJ databases">
        <title>Salinicola lusitanus LLJ914,a marine bacterium isolated from the Okinawa Trough.</title>
        <authorList>
            <person name="Li J."/>
        </authorList>
    </citation>
    <scope>NUCLEOTIDE SEQUENCE [LARGE SCALE GENOMIC DNA]</scope>
    <source>
        <strain evidence="4 5">LLJ914</strain>
    </source>
</reference>
<protein>
    <submittedName>
        <fullName evidence="4">4-hydroxythreonine-4-phosphate dehydrogenase PdxA</fullName>
        <ecNumber evidence="4">1.1.1.262</ecNumber>
    </submittedName>
</protein>
<evidence type="ECO:0000313" key="5">
    <source>
        <dbReference type="Proteomes" id="UP001453229"/>
    </source>
</evidence>
<gene>
    <name evidence="4" type="ORF">AAGT95_13020</name>
</gene>
<dbReference type="EMBL" id="CP151919">
    <property type="protein sequence ID" value="XAD52760.1"/>
    <property type="molecule type" value="Genomic_DNA"/>
</dbReference>
<evidence type="ECO:0000256" key="3">
    <source>
        <dbReference type="ARBA" id="ARBA00023027"/>
    </source>
</evidence>
<dbReference type="SUPFAM" id="SSF53659">
    <property type="entry name" value="Isocitrate/Isopropylmalate dehydrogenase-like"/>
    <property type="match status" value="1"/>
</dbReference>
<evidence type="ECO:0000256" key="1">
    <source>
        <dbReference type="ARBA" id="ARBA00022723"/>
    </source>
</evidence>
<accession>A0ABZ3CNL3</accession>
<dbReference type="PANTHER" id="PTHR30004:SF3">
    <property type="entry name" value="4-HYDROXYTHREONINE-4-PHOSPHATE DEHYDROGENASE 2-RELATED"/>
    <property type="match status" value="1"/>
</dbReference>
<evidence type="ECO:0000256" key="2">
    <source>
        <dbReference type="ARBA" id="ARBA00023002"/>
    </source>
</evidence>
<dbReference type="GO" id="GO:0050570">
    <property type="term" value="F:4-hydroxythreonine-4-phosphate dehydrogenase activity"/>
    <property type="evidence" value="ECO:0007669"/>
    <property type="project" value="UniProtKB-EC"/>
</dbReference>
<dbReference type="InterPro" id="IPR005255">
    <property type="entry name" value="PdxA_fam"/>
</dbReference>
<dbReference type="Gene3D" id="3.40.718.10">
    <property type="entry name" value="Isopropylmalate Dehydrogenase"/>
    <property type="match status" value="1"/>
</dbReference>
<name>A0ABZ3CNL3_9GAMM</name>
<dbReference type="PANTHER" id="PTHR30004">
    <property type="entry name" value="4-HYDROXYTHREONINE-4-PHOSPHATE DEHYDROGENASE"/>
    <property type="match status" value="1"/>
</dbReference>